<protein>
    <submittedName>
        <fullName evidence="2">Uncharacterized protein</fullName>
    </submittedName>
</protein>
<reference evidence="2" key="1">
    <citation type="submission" date="2023-08" db="EMBL/GenBank/DDBJ databases">
        <title>Reference Genome Resource for the Citrus Pathogen Phytophthora citrophthora.</title>
        <authorList>
            <person name="Moller H."/>
            <person name="Coetzee B."/>
            <person name="Rose L.J."/>
            <person name="Van Niekerk J.M."/>
        </authorList>
    </citation>
    <scope>NUCLEOTIDE SEQUENCE</scope>
    <source>
        <strain evidence="2">STE-U-9442</strain>
    </source>
</reference>
<accession>A0AAD9LIM5</accession>
<keyword evidence="3" id="KW-1185">Reference proteome</keyword>
<evidence type="ECO:0000313" key="2">
    <source>
        <dbReference type="EMBL" id="KAK1938123.1"/>
    </source>
</evidence>
<gene>
    <name evidence="2" type="ORF">P3T76_009273</name>
</gene>
<sequence>MIHRLVLERLLDGGLDESVRGCVDIGSGFVQHHHFTVLEQCATDADELTLTYRQVVSTFSHLEVQTCSPTTKTVGHVHLLEDVPDALVRVLVERVEVFTEGSTEEHGVLWDDGEATSLMVAMSTSSMSTRPLSKSQIRKSAIMRDDFPAPVRPQIPTFSPAATSKLTPLSTSGSSGWYRRHSWSKRMVPLAGHIVEQEEFLVSSWIVLPLSFSVSIPRKPHDPLNDRRQHKGVHCDREDDDHRHDVEARCQPTTSTPIAQENTPVPVYHLVIPRGEDVLHFECSNSGETR</sequence>
<evidence type="ECO:0000256" key="1">
    <source>
        <dbReference type="SAM" id="MobiDB-lite"/>
    </source>
</evidence>
<proteinExistence type="predicted"/>
<dbReference type="EMBL" id="JASMQC010000018">
    <property type="protein sequence ID" value="KAK1938123.1"/>
    <property type="molecule type" value="Genomic_DNA"/>
</dbReference>
<comment type="caution">
    <text evidence="2">The sequence shown here is derived from an EMBL/GenBank/DDBJ whole genome shotgun (WGS) entry which is preliminary data.</text>
</comment>
<dbReference type="AlphaFoldDB" id="A0AAD9LIM5"/>
<feature type="region of interest" description="Disordered" evidence="1">
    <location>
        <begin position="223"/>
        <end position="243"/>
    </location>
</feature>
<evidence type="ECO:0000313" key="3">
    <source>
        <dbReference type="Proteomes" id="UP001259832"/>
    </source>
</evidence>
<dbReference type="Proteomes" id="UP001259832">
    <property type="component" value="Unassembled WGS sequence"/>
</dbReference>
<name>A0AAD9LIM5_9STRA</name>
<organism evidence="2 3">
    <name type="scientific">Phytophthora citrophthora</name>
    <dbReference type="NCBI Taxonomy" id="4793"/>
    <lineage>
        <taxon>Eukaryota</taxon>
        <taxon>Sar</taxon>
        <taxon>Stramenopiles</taxon>
        <taxon>Oomycota</taxon>
        <taxon>Peronosporomycetes</taxon>
        <taxon>Peronosporales</taxon>
        <taxon>Peronosporaceae</taxon>
        <taxon>Phytophthora</taxon>
    </lineage>
</organism>